<comment type="caution">
    <text evidence="5">The sequence shown here is derived from an EMBL/GenBank/DDBJ whole genome shotgun (WGS) entry which is preliminary data.</text>
</comment>
<dbReference type="InterPro" id="IPR011050">
    <property type="entry name" value="Pectin_lyase_fold/virulence"/>
</dbReference>
<evidence type="ECO:0000256" key="2">
    <source>
        <dbReference type="ARBA" id="ARBA00022801"/>
    </source>
</evidence>
<dbReference type="PANTHER" id="PTHR31321">
    <property type="entry name" value="ACYL-COA THIOESTER HYDROLASE YBHC-RELATED"/>
    <property type="match status" value="1"/>
</dbReference>
<dbReference type="RefSeq" id="WP_157563030.1">
    <property type="nucleotide sequence ID" value="NZ_WPIK01000001.1"/>
</dbReference>
<keyword evidence="6" id="KW-1185">Reference proteome</keyword>
<proteinExistence type="inferred from homology"/>
<dbReference type="InterPro" id="IPR012334">
    <property type="entry name" value="Pectin_lyas_fold"/>
</dbReference>
<evidence type="ECO:0000313" key="5">
    <source>
        <dbReference type="EMBL" id="MVN20076.1"/>
    </source>
</evidence>
<evidence type="ECO:0000256" key="1">
    <source>
        <dbReference type="ARBA" id="ARBA00008891"/>
    </source>
</evidence>
<organism evidence="5 6">
    <name type="scientific">Mucilaginibacter arboris</name>
    <dbReference type="NCBI Taxonomy" id="2682090"/>
    <lineage>
        <taxon>Bacteria</taxon>
        <taxon>Pseudomonadati</taxon>
        <taxon>Bacteroidota</taxon>
        <taxon>Sphingobacteriia</taxon>
        <taxon>Sphingobacteriales</taxon>
        <taxon>Sphingobacteriaceae</taxon>
        <taxon>Mucilaginibacter</taxon>
    </lineage>
</organism>
<reference evidence="5 6" key="1">
    <citation type="submission" date="2019-12" db="EMBL/GenBank/DDBJ databases">
        <title>Mucilaginibacter sp. HMF7410 genome sequencing and assembly.</title>
        <authorList>
            <person name="Kang H."/>
            <person name="Cha I."/>
            <person name="Kim H."/>
            <person name="Joh K."/>
        </authorList>
    </citation>
    <scope>NUCLEOTIDE SEQUENCE [LARGE SCALE GENOMIC DNA]</scope>
    <source>
        <strain evidence="5 6">HMF7410</strain>
    </source>
</reference>
<dbReference type="GO" id="GO:0030599">
    <property type="term" value="F:pectinesterase activity"/>
    <property type="evidence" value="ECO:0007669"/>
    <property type="project" value="InterPro"/>
</dbReference>
<dbReference type="AlphaFoldDB" id="A0A7K1SRX6"/>
<dbReference type="InterPro" id="IPR000070">
    <property type="entry name" value="Pectinesterase_cat"/>
</dbReference>
<sequence>MLIKEASAQKQIVVDANGKGDFKTIQAAINSLPDSSATDRVILIRKGTYAEKVSITKNHIVLQGDNSSNTIITQAISRDMWLCNNTGDWGVATINLSGNDITLKNLSIINSYGRDFQRDTLLDCPNGKGSPQKTITKNGHQMALRSTQTTRLKVINCVLRAYGGDTVSPWNGVSGMYYFQNCTMEGGVDFYCPRGWAYAENCTFICHNKEAAIWHDGSKNKNEKTVLKNCVFRGDEGFKLGRYHLDSQFYLIDCLFAKEMADAPIYQAASSKGVQWGNRSYYYNCHHSGGDYAWIKNNLIEAEHAPSAQQITANWAFDNQWDPLK</sequence>
<dbReference type="GO" id="GO:0042545">
    <property type="term" value="P:cell wall modification"/>
    <property type="evidence" value="ECO:0007669"/>
    <property type="project" value="InterPro"/>
</dbReference>
<dbReference type="Pfam" id="PF01095">
    <property type="entry name" value="Pectinesterase"/>
    <property type="match status" value="1"/>
</dbReference>
<feature type="domain" description="Pectinesterase catalytic" evidence="4">
    <location>
        <begin position="12"/>
        <end position="114"/>
    </location>
</feature>
<accession>A0A7K1SRX6</accession>
<dbReference type="EMBL" id="WPIK01000001">
    <property type="protein sequence ID" value="MVN20076.1"/>
    <property type="molecule type" value="Genomic_DNA"/>
</dbReference>
<evidence type="ECO:0000313" key="6">
    <source>
        <dbReference type="Proteomes" id="UP000462014"/>
    </source>
</evidence>
<gene>
    <name evidence="5" type="ORF">GO621_00820</name>
</gene>
<protein>
    <submittedName>
        <fullName evidence="5">Pectinesterase</fullName>
    </submittedName>
</protein>
<keyword evidence="2" id="KW-0378">Hydrolase</keyword>
<dbReference type="Proteomes" id="UP000462014">
    <property type="component" value="Unassembled WGS sequence"/>
</dbReference>
<keyword evidence="3" id="KW-0063">Aspartyl esterase</keyword>
<evidence type="ECO:0000256" key="3">
    <source>
        <dbReference type="ARBA" id="ARBA00023085"/>
    </source>
</evidence>
<name>A0A7K1SRX6_9SPHI</name>
<comment type="similarity">
    <text evidence="1">Belongs to the pectinesterase family.</text>
</comment>
<dbReference type="Gene3D" id="2.160.20.10">
    <property type="entry name" value="Single-stranded right-handed beta-helix, Pectin lyase-like"/>
    <property type="match status" value="1"/>
</dbReference>
<evidence type="ECO:0000259" key="4">
    <source>
        <dbReference type="Pfam" id="PF01095"/>
    </source>
</evidence>
<dbReference type="PANTHER" id="PTHR31321:SF57">
    <property type="entry name" value="PECTINESTERASE 53-RELATED"/>
    <property type="match status" value="1"/>
</dbReference>
<dbReference type="SUPFAM" id="SSF51126">
    <property type="entry name" value="Pectin lyase-like"/>
    <property type="match status" value="1"/>
</dbReference>